<dbReference type="GO" id="GO:0001006">
    <property type="term" value="F:RNA polymerase III type 3 promoter sequence-specific DNA binding"/>
    <property type="evidence" value="ECO:0007669"/>
    <property type="project" value="TreeGrafter"/>
</dbReference>
<accession>F8P6B0</accession>
<keyword evidence="6" id="KW-0805">Transcription regulation</keyword>
<dbReference type="GO" id="GO:0097550">
    <property type="term" value="C:transcription preinitiation complex"/>
    <property type="evidence" value="ECO:0007669"/>
    <property type="project" value="TreeGrafter"/>
</dbReference>
<dbReference type="CDD" id="cd00043">
    <property type="entry name" value="CYCLIN_SF"/>
    <property type="match status" value="1"/>
</dbReference>
<evidence type="ECO:0000313" key="10">
    <source>
        <dbReference type="EMBL" id="EGO20977.1"/>
    </source>
</evidence>
<dbReference type="GeneID" id="18815536"/>
<dbReference type="AlphaFoldDB" id="F8P6B0"/>
<dbReference type="GO" id="GO:0070897">
    <property type="term" value="P:transcription preinitiation complex assembly"/>
    <property type="evidence" value="ECO:0007669"/>
    <property type="project" value="InterPro"/>
</dbReference>
<dbReference type="RefSeq" id="XP_007321934.1">
    <property type="nucleotide sequence ID" value="XM_007321872.1"/>
</dbReference>
<name>F8P6B0_SERL9</name>
<dbReference type="GO" id="GO:0008270">
    <property type="term" value="F:zinc ion binding"/>
    <property type="evidence" value="ECO:0007669"/>
    <property type="project" value="UniProtKB-KW"/>
</dbReference>
<dbReference type="EMBL" id="GL945439">
    <property type="protein sequence ID" value="EGO20977.1"/>
    <property type="molecule type" value="Genomic_DNA"/>
</dbReference>
<evidence type="ECO:0000256" key="7">
    <source>
        <dbReference type="ARBA" id="ARBA00023163"/>
    </source>
</evidence>
<keyword evidence="7" id="KW-0804">Transcription</keyword>
<dbReference type="HOGENOM" id="CLU_030895_0_0_1"/>
<evidence type="ECO:0000256" key="8">
    <source>
        <dbReference type="ARBA" id="ARBA00023242"/>
    </source>
</evidence>
<dbReference type="Proteomes" id="UP000008064">
    <property type="component" value="Unassembled WGS sequence"/>
</dbReference>
<dbReference type="KEGG" id="sla:SERLADRAFT_441364"/>
<feature type="compositionally biased region" description="Polar residues" evidence="9">
    <location>
        <begin position="600"/>
        <end position="611"/>
    </location>
</feature>
<evidence type="ECO:0000256" key="5">
    <source>
        <dbReference type="ARBA" id="ARBA00022833"/>
    </source>
</evidence>
<comment type="subcellular location">
    <subcellularLocation>
        <location evidence="1">Nucleus</location>
    </subcellularLocation>
</comment>
<reference evidence="10" key="1">
    <citation type="submission" date="2011-04" db="EMBL/GenBank/DDBJ databases">
        <title>Evolution of plant cell wall degrading machinery underlies the functional diversity of forest fungi.</title>
        <authorList>
            <consortium name="US DOE Joint Genome Institute (JGI-PGF)"/>
            <person name="Eastwood D.C."/>
            <person name="Floudas D."/>
            <person name="Binder M."/>
            <person name="Majcherczyk A."/>
            <person name="Schneider P."/>
            <person name="Aerts A."/>
            <person name="Asiegbu F.O."/>
            <person name="Baker S.E."/>
            <person name="Barry K."/>
            <person name="Bendiksby M."/>
            <person name="Blumentritt M."/>
            <person name="Coutinho P.M."/>
            <person name="Cullen D."/>
            <person name="Cullen D."/>
            <person name="Gathman A."/>
            <person name="Goodell B."/>
            <person name="Henrissat B."/>
            <person name="Ihrmark K."/>
            <person name="Kauserud H."/>
            <person name="Kohler A."/>
            <person name="LaButti K."/>
            <person name="Lapidus A."/>
            <person name="Lavin J.L."/>
            <person name="Lee Y.-H."/>
            <person name="Lindquist E."/>
            <person name="Lilly W."/>
            <person name="Lucas S."/>
            <person name="Morin E."/>
            <person name="Murat C."/>
            <person name="Oguiza J.A."/>
            <person name="Park J."/>
            <person name="Pisabarro A.G."/>
            <person name="Riley R."/>
            <person name="Rosling A."/>
            <person name="Salamov A."/>
            <person name="Schmidt O."/>
            <person name="Schmutz J."/>
            <person name="Skrede I."/>
            <person name="Stenlid J."/>
            <person name="Wiebenga A."/>
            <person name="Xie X."/>
            <person name="Kues U."/>
            <person name="Hibbett D.S."/>
            <person name="Hoffmeister D."/>
            <person name="Hogberg N."/>
            <person name="Martin F."/>
            <person name="Grigoriev I.V."/>
            <person name="Watkinson S.C."/>
        </authorList>
    </citation>
    <scope>NUCLEOTIDE SEQUENCE</scope>
    <source>
        <strain evidence="10">S7.9</strain>
    </source>
</reference>
<dbReference type="PANTHER" id="PTHR11618">
    <property type="entry name" value="TRANSCRIPTION INITIATION FACTOR IIB-RELATED"/>
    <property type="match status" value="1"/>
</dbReference>
<dbReference type="GO" id="GO:0005634">
    <property type="term" value="C:nucleus"/>
    <property type="evidence" value="ECO:0007669"/>
    <property type="project" value="UniProtKB-SubCell"/>
</dbReference>
<protein>
    <submittedName>
        <fullName evidence="10">Uncharacterized protein</fullName>
    </submittedName>
</protein>
<dbReference type="SUPFAM" id="SSF47954">
    <property type="entry name" value="Cyclin-like"/>
    <property type="match status" value="1"/>
</dbReference>
<keyword evidence="4" id="KW-0863">Zinc-finger</keyword>
<dbReference type="Gene3D" id="1.10.472.170">
    <property type="match status" value="1"/>
</dbReference>
<dbReference type="InterPro" id="IPR000812">
    <property type="entry name" value="TFIIB"/>
</dbReference>
<evidence type="ECO:0000256" key="9">
    <source>
        <dbReference type="SAM" id="MobiDB-lite"/>
    </source>
</evidence>
<evidence type="ECO:0000256" key="6">
    <source>
        <dbReference type="ARBA" id="ARBA00023015"/>
    </source>
</evidence>
<sequence>MTSCGECGAACVWDEDVCSAICTQCGTLSDPSQSLLSTHVEYSDTSAAQYPSSSYSSSTTLKSIRSKNGWNLAGQGKEARDRKNAFAIHSFIKSLLTRLNYPGLSPRAIIIFTQAMSKGNYKWGRRAKLAAGASIAIALREAHKSDSLRDIAFLLDDSPISLSRAFTAVVSLLEFKLDSTDPSVHFLIIQAHLQSLLHSQSQSTSISLLPEHGSLLKSLSFPSIIRIATSLSDILIGHVPVLPIAQLPTPPTACAILILALEAELRTSFPKLGEFSSVLASRFGFARGVVMSRYRTIYDLVEEWIREVPWLDHFEPKNKGHGKKARAKVPKRSIVAGGLKDVIQFREEIWEKKFENQDKLNIALDVDSEVDEDEDGEIINLDDPKVSTTMMAKNRVMPDHVDTLTHPHKKRKTTHGTLGQACQFLLDPLSSALPPASSSATSQVSSHLVSPSSAQSPSLASYLLACSPDLPLRNKPTRLQLLATARGGSDLNHVGDDELFEESEWEGIFRSEEEREKLQPLFMLEWGEDDLVDKPDSYSEENAQTKKSSKGKGKEVARGANRINMDALERVLRGTDSLVEEGQSDDEYAGVDVGEYPSSPVLNTTGFTTTDGAEEIEAWRPLSPDGGGQGGVDRYDEEY</sequence>
<proteinExistence type="inferred from homology"/>
<comment type="similarity">
    <text evidence="2">Belongs to the TFIIB family.</text>
</comment>
<organism>
    <name type="scientific">Serpula lacrymans var. lacrymans (strain S7.9)</name>
    <name type="common">Dry rot fungus</name>
    <dbReference type="NCBI Taxonomy" id="578457"/>
    <lineage>
        <taxon>Eukaryota</taxon>
        <taxon>Fungi</taxon>
        <taxon>Dikarya</taxon>
        <taxon>Basidiomycota</taxon>
        <taxon>Agaricomycotina</taxon>
        <taxon>Agaricomycetes</taxon>
        <taxon>Agaricomycetidae</taxon>
        <taxon>Boletales</taxon>
        <taxon>Coniophorineae</taxon>
        <taxon>Serpulaceae</taxon>
        <taxon>Serpula</taxon>
    </lineage>
</organism>
<feature type="region of interest" description="Disordered" evidence="9">
    <location>
        <begin position="579"/>
        <end position="639"/>
    </location>
</feature>
<dbReference type="OrthoDB" id="2527864at2759"/>
<keyword evidence="8" id="KW-0539">Nucleus</keyword>
<evidence type="ECO:0000256" key="2">
    <source>
        <dbReference type="ARBA" id="ARBA00010857"/>
    </source>
</evidence>
<evidence type="ECO:0000256" key="4">
    <source>
        <dbReference type="ARBA" id="ARBA00022771"/>
    </source>
</evidence>
<feature type="compositionally biased region" description="Acidic residues" evidence="9">
    <location>
        <begin position="579"/>
        <end position="589"/>
    </location>
</feature>
<evidence type="ECO:0000256" key="3">
    <source>
        <dbReference type="ARBA" id="ARBA00022723"/>
    </source>
</evidence>
<dbReference type="GO" id="GO:0000995">
    <property type="term" value="F:RNA polymerase III general transcription initiation factor activity"/>
    <property type="evidence" value="ECO:0007669"/>
    <property type="project" value="TreeGrafter"/>
</dbReference>
<evidence type="ECO:0000256" key="1">
    <source>
        <dbReference type="ARBA" id="ARBA00004123"/>
    </source>
</evidence>
<keyword evidence="5" id="KW-0862">Zinc</keyword>
<keyword evidence="3" id="KW-0479">Metal-binding</keyword>
<gene>
    <name evidence="10" type="ORF">SERLADRAFT_441364</name>
</gene>
<dbReference type="InterPro" id="IPR036915">
    <property type="entry name" value="Cyclin-like_sf"/>
</dbReference>
<dbReference type="GO" id="GO:0000126">
    <property type="term" value="C:transcription factor TFIIIB complex"/>
    <property type="evidence" value="ECO:0007669"/>
    <property type="project" value="TreeGrafter"/>
</dbReference>
<feature type="region of interest" description="Disordered" evidence="9">
    <location>
        <begin position="535"/>
        <end position="560"/>
    </location>
</feature>
<dbReference type="PANTHER" id="PTHR11618:SF4">
    <property type="entry name" value="TRANSCRIPTION FACTOR IIIB 90 KDA SUBUNIT"/>
    <property type="match status" value="1"/>
</dbReference>